<evidence type="ECO:0000313" key="1">
    <source>
        <dbReference type="EMBL" id="KXN67714.1"/>
    </source>
</evidence>
<organism evidence="1 2">
    <name type="scientific">Conidiobolus coronatus (strain ATCC 28846 / CBS 209.66 / NRRL 28638)</name>
    <name type="common">Delacroixia coronata</name>
    <dbReference type="NCBI Taxonomy" id="796925"/>
    <lineage>
        <taxon>Eukaryota</taxon>
        <taxon>Fungi</taxon>
        <taxon>Fungi incertae sedis</taxon>
        <taxon>Zoopagomycota</taxon>
        <taxon>Entomophthoromycotina</taxon>
        <taxon>Entomophthoromycetes</taxon>
        <taxon>Entomophthorales</taxon>
        <taxon>Ancylistaceae</taxon>
        <taxon>Conidiobolus</taxon>
    </lineage>
</organism>
<keyword evidence="2" id="KW-1185">Reference proteome</keyword>
<proteinExistence type="predicted"/>
<accession>A0A137NYI3</accession>
<evidence type="ECO:0000313" key="2">
    <source>
        <dbReference type="Proteomes" id="UP000070444"/>
    </source>
</evidence>
<sequence length="173" mass="20233">MIEPNWITIFKLKDFNGYLKTSELIQLRMSCKKFRSLLNFTVRENFNFVSFVESNKYKSYVINECFTLSEAESNGSDREEDDYNSDGDVSDSNNSWADVLHLQNPYKPLTEEFIESKNRFKSDLNLYRTQPKKLSLHLCKDHYYLLCVIPSIFSKLSSLVITNSHIKSSLEVI</sequence>
<reference evidence="1 2" key="1">
    <citation type="journal article" date="2015" name="Genome Biol. Evol.">
        <title>Phylogenomic analyses indicate that early fungi evolved digesting cell walls of algal ancestors of land plants.</title>
        <authorList>
            <person name="Chang Y."/>
            <person name="Wang S."/>
            <person name="Sekimoto S."/>
            <person name="Aerts A.L."/>
            <person name="Choi C."/>
            <person name="Clum A."/>
            <person name="LaButti K.M."/>
            <person name="Lindquist E.A."/>
            <person name="Yee Ngan C."/>
            <person name="Ohm R.A."/>
            <person name="Salamov A.A."/>
            <person name="Grigoriev I.V."/>
            <person name="Spatafora J.W."/>
            <person name="Berbee M.L."/>
        </authorList>
    </citation>
    <scope>NUCLEOTIDE SEQUENCE [LARGE SCALE GENOMIC DNA]</scope>
    <source>
        <strain evidence="1 2">NRRL 28638</strain>
    </source>
</reference>
<protein>
    <submittedName>
        <fullName evidence="1">Uncharacterized protein</fullName>
    </submittedName>
</protein>
<gene>
    <name evidence="1" type="ORF">CONCODRAFT_10165</name>
</gene>
<dbReference type="Proteomes" id="UP000070444">
    <property type="component" value="Unassembled WGS sequence"/>
</dbReference>
<dbReference type="AlphaFoldDB" id="A0A137NYI3"/>
<dbReference type="EMBL" id="KQ964617">
    <property type="protein sequence ID" value="KXN67714.1"/>
    <property type="molecule type" value="Genomic_DNA"/>
</dbReference>
<name>A0A137NYI3_CONC2</name>